<accession>A0A3G1KTG3</accession>
<dbReference type="EMBL" id="CP017634">
    <property type="protein sequence ID" value="ATW25720.1"/>
    <property type="molecule type" value="Genomic_DNA"/>
</dbReference>
<gene>
    <name evidence="2" type="ORF">DCMF_13965</name>
</gene>
<evidence type="ECO:0000313" key="3">
    <source>
        <dbReference type="Proteomes" id="UP000323521"/>
    </source>
</evidence>
<dbReference type="Proteomes" id="UP000323521">
    <property type="component" value="Chromosome"/>
</dbReference>
<protein>
    <recommendedName>
        <fullName evidence="1">Phospholipase C/D domain-containing protein</fullName>
    </recommendedName>
</protein>
<feature type="domain" description="Phospholipase C/D" evidence="1">
    <location>
        <begin position="6"/>
        <end position="157"/>
    </location>
</feature>
<reference evidence="2 3" key="1">
    <citation type="submission" date="2016-10" db="EMBL/GenBank/DDBJ databases">
        <title>Complete Genome Sequence of Peptococcaceae strain DCMF.</title>
        <authorList>
            <person name="Edwards R.J."/>
            <person name="Holland S.I."/>
            <person name="Deshpande N.P."/>
            <person name="Wong Y.K."/>
            <person name="Ertan H."/>
            <person name="Manefield M."/>
            <person name="Russell T.L."/>
            <person name="Lee M.J."/>
        </authorList>
    </citation>
    <scope>NUCLEOTIDE SEQUENCE [LARGE SCALE GENOMIC DNA]</scope>
    <source>
        <strain evidence="2 3">DCMF</strain>
    </source>
</reference>
<dbReference type="InterPro" id="IPR029002">
    <property type="entry name" value="PLPC/GPLD1"/>
</dbReference>
<evidence type="ECO:0000313" key="2">
    <source>
        <dbReference type="EMBL" id="ATW25720.1"/>
    </source>
</evidence>
<evidence type="ECO:0000259" key="1">
    <source>
        <dbReference type="Pfam" id="PF00882"/>
    </source>
</evidence>
<proteinExistence type="predicted"/>
<keyword evidence="3" id="KW-1185">Reference proteome</keyword>
<dbReference type="AlphaFoldDB" id="A0A3G1KTG3"/>
<name>A0A3G1KTG3_FORW1</name>
<organism evidence="2 3">
    <name type="scientific">Formimonas warabiya</name>
    <dbReference type="NCBI Taxonomy" id="1761012"/>
    <lineage>
        <taxon>Bacteria</taxon>
        <taxon>Bacillati</taxon>
        <taxon>Bacillota</taxon>
        <taxon>Clostridia</taxon>
        <taxon>Eubacteriales</taxon>
        <taxon>Peptococcaceae</taxon>
        <taxon>Candidatus Formimonas</taxon>
    </lineage>
</organism>
<dbReference type="OrthoDB" id="9810528at2"/>
<dbReference type="RefSeq" id="WP_148134986.1">
    <property type="nucleotide sequence ID" value="NZ_CP017634.1"/>
</dbReference>
<dbReference type="KEGG" id="fwa:DCMF_13965"/>
<sequence>MPSLITHYLCGEKAAQLLENTPGETVIKEHRALFNLGTQGPDIFFYHRVWPWTKSQGVEKIGHRMHEYQVGDFFSQAINYIINQRDGERNRLTAYLCGYLCHYALDLYTHPYIFFKSGFIRPGELSTAKYTCYHRIFETALDLLMLDRMLKKRPTDLRISQLIQVEKEEAGLLGKMYQSNLEMMGISVTTAQVVQAIQDMICVQAVLADRWGLKKRLLSSLERILGKYPLMSSMIYPAVIADGLDYLNMRHSPWSLPWDRSVESRLSFPELFDLAVQEAKGMCEALLLFLSGQGNIQDVLQAIGNRSFSTGLDCCLNLEFHFYNCIFAPVEEKGKASF</sequence>
<dbReference type="Pfam" id="PF00882">
    <property type="entry name" value="Zn_dep_PLPC"/>
    <property type="match status" value="1"/>
</dbReference>